<name>A0A009HVV3_ACIB9</name>
<evidence type="ECO:0000313" key="3">
    <source>
        <dbReference type="Proteomes" id="UP000020595"/>
    </source>
</evidence>
<dbReference type="EMBL" id="JEWH01000005">
    <property type="protein sequence ID" value="EXB07100.1"/>
    <property type="molecule type" value="Genomic_DNA"/>
</dbReference>
<accession>A0A009HVV3</accession>
<dbReference type="RefSeq" id="WP_001200011.1">
    <property type="nucleotide sequence ID" value="NZ_JEWH01000005.1"/>
</dbReference>
<feature type="transmembrane region" description="Helical" evidence="1">
    <location>
        <begin position="60"/>
        <end position="81"/>
    </location>
</feature>
<keyword evidence="1" id="KW-0812">Transmembrane</keyword>
<protein>
    <submittedName>
        <fullName evidence="2">Uncharacterized protein</fullName>
    </submittedName>
</protein>
<organism evidence="2 3">
    <name type="scientific">Acinetobacter baumannii (strain 1295743)</name>
    <dbReference type="NCBI Taxonomy" id="1310613"/>
    <lineage>
        <taxon>Bacteria</taxon>
        <taxon>Pseudomonadati</taxon>
        <taxon>Pseudomonadota</taxon>
        <taxon>Gammaproteobacteria</taxon>
        <taxon>Moraxellales</taxon>
        <taxon>Moraxellaceae</taxon>
        <taxon>Acinetobacter</taxon>
        <taxon>Acinetobacter calcoaceticus/baumannii complex</taxon>
    </lineage>
</organism>
<evidence type="ECO:0000313" key="2">
    <source>
        <dbReference type="EMBL" id="EXB07100.1"/>
    </source>
</evidence>
<gene>
    <name evidence="2" type="ORF">J512_0723</name>
</gene>
<evidence type="ECO:0000256" key="1">
    <source>
        <dbReference type="SAM" id="Phobius"/>
    </source>
</evidence>
<dbReference type="AlphaFoldDB" id="A0A009HVV3"/>
<keyword evidence="1" id="KW-1133">Transmembrane helix</keyword>
<dbReference type="GeneID" id="92895451"/>
<proteinExistence type="predicted"/>
<dbReference type="PATRIC" id="fig|1310613.3.peg.688"/>
<dbReference type="Proteomes" id="UP000020595">
    <property type="component" value="Unassembled WGS sequence"/>
</dbReference>
<comment type="caution">
    <text evidence="2">The sequence shown here is derived from an EMBL/GenBank/DDBJ whole genome shotgun (WGS) entry which is preliminary data.</text>
</comment>
<reference evidence="2 3" key="1">
    <citation type="submission" date="2014-02" db="EMBL/GenBank/DDBJ databases">
        <title>Comparative genomics and transcriptomics to identify genetic mechanisms underlying the emergence of carbapenem resistant Acinetobacter baumannii (CRAb).</title>
        <authorList>
            <person name="Harris A.D."/>
            <person name="Johnson K.J."/>
            <person name="George J."/>
            <person name="Shefchek K."/>
            <person name="Daugherty S.C."/>
            <person name="Parankush S."/>
            <person name="Sadzewicz L."/>
            <person name="Tallon L."/>
            <person name="Sengamalay N."/>
            <person name="Hazen T.H."/>
            <person name="Rasko D.A."/>
        </authorList>
    </citation>
    <scope>NUCLEOTIDE SEQUENCE [LARGE SCALE GENOMIC DNA]</scope>
    <source>
        <strain evidence="2 3">1295743</strain>
    </source>
</reference>
<feature type="transmembrane region" description="Helical" evidence="1">
    <location>
        <begin position="31"/>
        <end position="54"/>
    </location>
</feature>
<keyword evidence="1" id="KW-0472">Membrane</keyword>
<sequence>MQYRCPQCQSVKIMPVSQGVNSAKPVVPKSLVILVPAIFVLLLLVVISIFMWIFGNGAGSSLQIATVVAFVVTVGAGFMFWRDLPDFKLSMQAFMQSQKHWKCRDCNHEWEI</sequence>